<name>A0A0A2XUQ5_9PAST</name>
<keyword evidence="1" id="KW-0378">Hydrolase</keyword>
<protein>
    <submittedName>
        <fullName evidence="2">Phosphohistidine phosphatase</fullName>
    </submittedName>
</protein>
<dbReference type="Gene3D" id="3.40.50.1240">
    <property type="entry name" value="Phosphoglycerate mutase-like"/>
    <property type="match status" value="1"/>
</dbReference>
<dbReference type="NCBIfam" id="TIGR00249">
    <property type="entry name" value="sixA"/>
    <property type="match status" value="1"/>
</dbReference>
<dbReference type="Pfam" id="PF00300">
    <property type="entry name" value="His_Phos_1"/>
    <property type="match status" value="1"/>
</dbReference>
<dbReference type="InterPro" id="IPR013078">
    <property type="entry name" value="His_Pase_superF_clade-1"/>
</dbReference>
<organism evidence="2 3">
    <name type="scientific">Gallibacterium genomosp. 2</name>
    <dbReference type="NCBI Taxonomy" id="155517"/>
    <lineage>
        <taxon>Bacteria</taxon>
        <taxon>Pseudomonadati</taxon>
        <taxon>Pseudomonadota</taxon>
        <taxon>Gammaproteobacteria</taxon>
        <taxon>Pasteurellales</taxon>
        <taxon>Pasteurellaceae</taxon>
        <taxon>Gallibacterium</taxon>
    </lineage>
</organism>
<dbReference type="RefSeq" id="WP_039132880.1">
    <property type="nucleotide sequence ID" value="NZ_JPXY01000001.1"/>
</dbReference>
<dbReference type="PANTHER" id="PTHR20935">
    <property type="entry name" value="PHOSPHOGLYCERATE MUTASE-RELATED"/>
    <property type="match status" value="1"/>
</dbReference>
<accession>A0A0A2XUQ5</accession>
<dbReference type="EMBL" id="JPXY01000001">
    <property type="protein sequence ID" value="KGQ34792.1"/>
    <property type="molecule type" value="Genomic_DNA"/>
</dbReference>
<comment type="caution">
    <text evidence="2">The sequence shown here is derived from an EMBL/GenBank/DDBJ whole genome shotgun (WGS) entry which is preliminary data.</text>
</comment>
<keyword evidence="3" id="KW-1185">Reference proteome</keyword>
<dbReference type="GO" id="GO:0101006">
    <property type="term" value="F:protein histidine phosphatase activity"/>
    <property type="evidence" value="ECO:0007669"/>
    <property type="project" value="InterPro"/>
</dbReference>
<dbReference type="InterPro" id="IPR004449">
    <property type="entry name" value="SixA"/>
</dbReference>
<evidence type="ECO:0000313" key="2">
    <source>
        <dbReference type="EMBL" id="KGQ34792.1"/>
    </source>
</evidence>
<evidence type="ECO:0000256" key="1">
    <source>
        <dbReference type="ARBA" id="ARBA00022801"/>
    </source>
</evidence>
<dbReference type="Proteomes" id="UP000030418">
    <property type="component" value="Unassembled WGS sequence"/>
</dbReference>
<dbReference type="CDD" id="cd07067">
    <property type="entry name" value="HP_PGM_like"/>
    <property type="match status" value="1"/>
</dbReference>
<reference evidence="2 3" key="1">
    <citation type="submission" date="2014-08" db="EMBL/GenBank/DDBJ databases">
        <title>Chaperone-usher fimbriae in a diverse selection of Gallibacterium genomes.</title>
        <authorList>
            <person name="Kudirkiene E."/>
            <person name="Bager R.J."/>
            <person name="Johnson T.J."/>
            <person name="Bojesen A.M."/>
        </authorList>
    </citation>
    <scope>NUCLEOTIDE SEQUENCE [LARGE SCALE GENOMIC DNA]</scope>
    <source>
        <strain evidence="2 3">CCM5976</strain>
    </source>
</reference>
<dbReference type="SMART" id="SM00855">
    <property type="entry name" value="PGAM"/>
    <property type="match status" value="1"/>
</dbReference>
<gene>
    <name evidence="2" type="ORF">P375_00070</name>
</gene>
<dbReference type="AlphaFoldDB" id="A0A0A2XUQ5"/>
<evidence type="ECO:0000313" key="3">
    <source>
        <dbReference type="Proteomes" id="UP000030418"/>
    </source>
</evidence>
<dbReference type="SUPFAM" id="SSF53254">
    <property type="entry name" value="Phosphoglycerate mutase-like"/>
    <property type="match status" value="1"/>
</dbReference>
<dbReference type="GO" id="GO:0005737">
    <property type="term" value="C:cytoplasm"/>
    <property type="evidence" value="ECO:0007669"/>
    <property type="project" value="InterPro"/>
</dbReference>
<sequence>MHIFIMRHGEASFYATSDKERPLTPRGEEQAKQQGKWLLQQGWMPDFMLVSPYLRAQQTHKQICSALKIIEHSECWDNLTPYGNAYVVADYLDMLAKDGIKNVLIISHLPLVDEIVQALGITQPIAFHTATLVEIAYNNGKGVLLQIKQPDI</sequence>
<proteinExistence type="predicted"/>
<dbReference type="InterPro" id="IPR051021">
    <property type="entry name" value="Mito_Ser/Thr_phosphatase"/>
</dbReference>
<dbReference type="InterPro" id="IPR029033">
    <property type="entry name" value="His_PPase_superfam"/>
</dbReference>